<proteinExistence type="predicted"/>
<protein>
    <submittedName>
        <fullName evidence="2">Uncharacterized protein</fullName>
    </submittedName>
</protein>
<evidence type="ECO:0000313" key="2">
    <source>
        <dbReference type="EMBL" id="KAF9324101.1"/>
    </source>
</evidence>
<organism evidence="2 3">
    <name type="scientific">Podila minutissima</name>
    <dbReference type="NCBI Taxonomy" id="64525"/>
    <lineage>
        <taxon>Eukaryota</taxon>
        <taxon>Fungi</taxon>
        <taxon>Fungi incertae sedis</taxon>
        <taxon>Mucoromycota</taxon>
        <taxon>Mortierellomycotina</taxon>
        <taxon>Mortierellomycetes</taxon>
        <taxon>Mortierellales</taxon>
        <taxon>Mortierellaceae</taxon>
        <taxon>Podila</taxon>
    </lineage>
</organism>
<keyword evidence="1" id="KW-1133">Transmembrane helix</keyword>
<gene>
    <name evidence="2" type="ORF">BG006_000871</name>
</gene>
<keyword evidence="1" id="KW-0812">Transmembrane</keyword>
<keyword evidence="3" id="KW-1185">Reference proteome</keyword>
<sequence>MDKELNSAWTEASRHRTKLISDFELRHHCCGFNHLTDRPFPPVYKPKDPEKPKDPSLQTCSENTAYGFQVPCKAELAKDFEQWQKRIQHLLLVQVTMVLPLLILAMALSAIGFLKLKERKPEGLEDAEAQAEATVAVPVVDGRGGSQHEHPMLEDVTPHNGGMPLLVNVEAEP</sequence>
<keyword evidence="1" id="KW-0472">Membrane</keyword>
<feature type="transmembrane region" description="Helical" evidence="1">
    <location>
        <begin position="91"/>
        <end position="114"/>
    </location>
</feature>
<evidence type="ECO:0000256" key="1">
    <source>
        <dbReference type="SAM" id="Phobius"/>
    </source>
</evidence>
<feature type="non-terminal residue" evidence="2">
    <location>
        <position position="173"/>
    </location>
</feature>
<accession>A0A9P5SEH1</accession>
<comment type="caution">
    <text evidence="2">The sequence shown here is derived from an EMBL/GenBank/DDBJ whole genome shotgun (WGS) entry which is preliminary data.</text>
</comment>
<dbReference type="AlphaFoldDB" id="A0A9P5SEH1"/>
<reference evidence="2" key="1">
    <citation type="journal article" date="2020" name="Fungal Divers.">
        <title>Resolving the Mortierellaceae phylogeny through synthesis of multi-gene phylogenetics and phylogenomics.</title>
        <authorList>
            <person name="Vandepol N."/>
            <person name="Liber J."/>
            <person name="Desiro A."/>
            <person name="Na H."/>
            <person name="Kennedy M."/>
            <person name="Barry K."/>
            <person name="Grigoriev I.V."/>
            <person name="Miller A.N."/>
            <person name="O'Donnell K."/>
            <person name="Stajich J.E."/>
            <person name="Bonito G."/>
        </authorList>
    </citation>
    <scope>NUCLEOTIDE SEQUENCE</scope>
    <source>
        <strain evidence="2">NVP1</strain>
    </source>
</reference>
<dbReference type="Proteomes" id="UP000696485">
    <property type="component" value="Unassembled WGS sequence"/>
</dbReference>
<dbReference type="EMBL" id="JAAAUY010001154">
    <property type="protein sequence ID" value="KAF9324101.1"/>
    <property type="molecule type" value="Genomic_DNA"/>
</dbReference>
<evidence type="ECO:0000313" key="3">
    <source>
        <dbReference type="Proteomes" id="UP000696485"/>
    </source>
</evidence>
<name>A0A9P5SEH1_9FUNG</name>